<sequence length="229" mass="25273">MATFFTADTHFGHANVIRHCARPFGDVHAMNHAMTESWNAVVRPGDVVYHLGDFAYRFKGDLRALFDRLHGEKHLVAGNHDRPETLSLPWASVRELMHATVDGQRMTLCHYPMMSWPHLHRNAIHLYGHVHGRIPATGRACDVGVDAWAMRPASLAEIQARLSAAKPSASDMFAQRLDGRARSLVETAERLLPAWAADSVADAAARAMGEETDRILEQLTGQGPGEAAQ</sequence>
<protein>
    <submittedName>
        <fullName evidence="1">Metallophosphoesterase family protein</fullName>
    </submittedName>
</protein>
<evidence type="ECO:0000313" key="2">
    <source>
        <dbReference type="Proteomes" id="UP001163223"/>
    </source>
</evidence>
<organism evidence="1 2">
    <name type="scientific">Antarcticirhabdus aurantiaca</name>
    <dbReference type="NCBI Taxonomy" id="2606717"/>
    <lineage>
        <taxon>Bacteria</taxon>
        <taxon>Pseudomonadati</taxon>
        <taxon>Pseudomonadota</taxon>
        <taxon>Alphaproteobacteria</taxon>
        <taxon>Hyphomicrobiales</taxon>
        <taxon>Aurantimonadaceae</taxon>
        <taxon>Antarcticirhabdus</taxon>
    </lineage>
</organism>
<gene>
    <name evidence="1" type="ORF">OXU80_27090</name>
</gene>
<dbReference type="EMBL" id="CP113520">
    <property type="protein sequence ID" value="WAJ28431.1"/>
    <property type="molecule type" value="Genomic_DNA"/>
</dbReference>
<proteinExistence type="predicted"/>
<name>A0ACD4NNG3_9HYPH</name>
<dbReference type="Proteomes" id="UP001163223">
    <property type="component" value="Chromosome"/>
</dbReference>
<reference evidence="1" key="1">
    <citation type="submission" date="2022-11" db="EMBL/GenBank/DDBJ databases">
        <title>beta-Carotene-producing bacterium, Jeongeuplla avenae sp. nov., alleviates the salt stress of Arabidopsis seedlings.</title>
        <authorList>
            <person name="Jiang L."/>
            <person name="Lee J."/>
        </authorList>
    </citation>
    <scope>NUCLEOTIDE SEQUENCE</scope>
    <source>
        <strain evidence="1">DY_R2A_6</strain>
    </source>
</reference>
<accession>A0ACD4NNG3</accession>
<evidence type="ECO:0000313" key="1">
    <source>
        <dbReference type="EMBL" id="WAJ28431.1"/>
    </source>
</evidence>
<keyword evidence="2" id="KW-1185">Reference proteome</keyword>